<gene>
    <name evidence="1" type="ORF">H0235_017082</name>
</gene>
<dbReference type="Gene3D" id="3.30.70.270">
    <property type="match status" value="1"/>
</dbReference>
<dbReference type="InterPro" id="IPR051320">
    <property type="entry name" value="Viral_Replic_Matur_Polypro"/>
</dbReference>
<evidence type="ECO:0000313" key="1">
    <source>
        <dbReference type="EMBL" id="KAF7394487.1"/>
    </source>
</evidence>
<dbReference type="Proteomes" id="UP000600918">
    <property type="component" value="Unassembled WGS sequence"/>
</dbReference>
<sequence length="375" mass="43278">MISASDYYIDKVSTHTKQYRFPPVHKEEINEQAVKLLADEIIQLSASPSNSPVWILPKKSRFGREIKMRNGFHQIEMHQEDRHKIAFSIMVHSIFDYEFACTPFDLKNALVTFQRVIYLGHIIVENGVKPDAKKLEVVKEFPRSKHIRQFLGLVGYYCQFISTFSKVVKPITDLLKEEKRLTVSELQERICDVTTDLSGYAISAVLSRTDRKLSAYRDLTLDRARVTDIGSKQLIALPMKETNNTILDMALESLLSIVRELNYLSVRTLNSGDHENLIRENYSSALGDHKGVIKTITVYVTLHFNGLPTSRRSHNVLTEYLKQFSSKEKEWNTWLNMAIFPYNTCVTEGTRFMPCEFVFEKIARRKSSGLIELKK</sequence>
<organism evidence="1 2">
    <name type="scientific">Vespula pensylvanica</name>
    <name type="common">Western yellow jacket</name>
    <name type="synonym">Wasp</name>
    <dbReference type="NCBI Taxonomy" id="30213"/>
    <lineage>
        <taxon>Eukaryota</taxon>
        <taxon>Metazoa</taxon>
        <taxon>Ecdysozoa</taxon>
        <taxon>Arthropoda</taxon>
        <taxon>Hexapoda</taxon>
        <taxon>Insecta</taxon>
        <taxon>Pterygota</taxon>
        <taxon>Neoptera</taxon>
        <taxon>Endopterygota</taxon>
        <taxon>Hymenoptera</taxon>
        <taxon>Apocrita</taxon>
        <taxon>Aculeata</taxon>
        <taxon>Vespoidea</taxon>
        <taxon>Vespidae</taxon>
        <taxon>Vespinae</taxon>
        <taxon>Vespula</taxon>
    </lineage>
</organism>
<dbReference type="Gene3D" id="3.10.10.10">
    <property type="entry name" value="HIV Type 1 Reverse Transcriptase, subunit A, domain 1"/>
    <property type="match status" value="1"/>
</dbReference>
<evidence type="ECO:0008006" key="3">
    <source>
        <dbReference type="Google" id="ProtNLM"/>
    </source>
</evidence>
<reference evidence="1" key="1">
    <citation type="journal article" date="2020" name="G3 (Bethesda)">
        <title>High-Quality Assemblies for Three Invasive Social Wasps from the &lt;i&gt;Vespula&lt;/i&gt; Genus.</title>
        <authorList>
            <person name="Harrop T.W.R."/>
            <person name="Guhlin J."/>
            <person name="McLaughlin G.M."/>
            <person name="Permina E."/>
            <person name="Stockwell P."/>
            <person name="Gilligan J."/>
            <person name="Le Lec M.F."/>
            <person name="Gruber M.A.M."/>
            <person name="Quinn O."/>
            <person name="Lovegrove M."/>
            <person name="Duncan E.J."/>
            <person name="Remnant E.J."/>
            <person name="Van Eeckhoven J."/>
            <person name="Graham B."/>
            <person name="Knapp R.A."/>
            <person name="Langford K.W."/>
            <person name="Kronenberg Z."/>
            <person name="Press M.O."/>
            <person name="Eacker S.M."/>
            <person name="Wilson-Rankin E.E."/>
            <person name="Purcell J."/>
            <person name="Lester P.J."/>
            <person name="Dearden P.K."/>
        </authorList>
    </citation>
    <scope>NUCLEOTIDE SEQUENCE</scope>
    <source>
        <strain evidence="1">Volc-1</strain>
    </source>
</reference>
<keyword evidence="2" id="KW-1185">Reference proteome</keyword>
<dbReference type="SUPFAM" id="SSF56672">
    <property type="entry name" value="DNA/RNA polymerases"/>
    <property type="match status" value="1"/>
</dbReference>
<evidence type="ECO:0000313" key="2">
    <source>
        <dbReference type="Proteomes" id="UP000600918"/>
    </source>
</evidence>
<proteinExistence type="predicted"/>
<dbReference type="AlphaFoldDB" id="A0A834N316"/>
<dbReference type="EMBL" id="JACSDY010000021">
    <property type="protein sequence ID" value="KAF7394487.1"/>
    <property type="molecule type" value="Genomic_DNA"/>
</dbReference>
<dbReference type="PANTHER" id="PTHR33064">
    <property type="entry name" value="POL PROTEIN"/>
    <property type="match status" value="1"/>
</dbReference>
<dbReference type="GO" id="GO:0071897">
    <property type="term" value="P:DNA biosynthetic process"/>
    <property type="evidence" value="ECO:0007669"/>
    <property type="project" value="UniProtKB-ARBA"/>
</dbReference>
<dbReference type="InterPro" id="IPR043128">
    <property type="entry name" value="Rev_trsase/Diguanyl_cyclase"/>
</dbReference>
<name>A0A834N316_VESPE</name>
<dbReference type="InterPro" id="IPR043502">
    <property type="entry name" value="DNA/RNA_pol_sf"/>
</dbReference>
<dbReference type="PANTHER" id="PTHR33064:SF37">
    <property type="entry name" value="RIBONUCLEASE H"/>
    <property type="match status" value="1"/>
</dbReference>
<accession>A0A834N316</accession>
<protein>
    <recommendedName>
        <fullName evidence="3">Reverse transcriptase</fullName>
    </recommendedName>
</protein>
<comment type="caution">
    <text evidence="1">The sequence shown here is derived from an EMBL/GenBank/DDBJ whole genome shotgun (WGS) entry which is preliminary data.</text>
</comment>